<dbReference type="PANTHER" id="PTHR33515:SF1">
    <property type="entry name" value="RIBOSOME-BINDING FACTOR A, CHLOROPLASTIC-RELATED"/>
    <property type="match status" value="1"/>
</dbReference>
<comment type="function">
    <text evidence="2">One of several proteins that assist in the late maturation steps of the functional core of the 30S ribosomal subunit. Associates with free 30S ribosomal subunits (but not with 30S subunits that are part of 70S ribosomes or polysomes). Required for efficient processing of 16S rRNA. May interact with the 5'-terminal helix region of 16S rRNA.</text>
</comment>
<dbReference type="HAMAP" id="MF_00003">
    <property type="entry name" value="RbfA"/>
    <property type="match status" value="1"/>
</dbReference>
<evidence type="ECO:0000256" key="2">
    <source>
        <dbReference type="HAMAP-Rule" id="MF_00003"/>
    </source>
</evidence>
<comment type="similarity">
    <text evidence="2">Belongs to the RbfA family.</text>
</comment>
<evidence type="ECO:0000313" key="3">
    <source>
        <dbReference type="EMBL" id="CAF0695469.1"/>
    </source>
</evidence>
<reference evidence="3" key="1">
    <citation type="submission" date="2021-02" db="EMBL/GenBank/DDBJ databases">
        <authorList>
            <person name="Cremers G."/>
            <person name="Picone N."/>
        </authorList>
    </citation>
    <scope>NUCLEOTIDE SEQUENCE</scope>
    <source>
        <strain evidence="3">PQ17</strain>
    </source>
</reference>
<keyword evidence="1 2" id="KW-0690">Ribosome biogenesis</keyword>
<dbReference type="GO" id="GO:0043024">
    <property type="term" value="F:ribosomal small subunit binding"/>
    <property type="evidence" value="ECO:0007669"/>
    <property type="project" value="TreeGrafter"/>
</dbReference>
<dbReference type="InterPro" id="IPR000238">
    <property type="entry name" value="RbfA"/>
</dbReference>
<gene>
    <name evidence="2" type="primary">rbfA</name>
    <name evidence="3" type="ORF">MPNT_190052</name>
</gene>
<comment type="subunit">
    <text evidence="2">Monomer. Binds 30S ribosomal subunits, but not 50S ribosomal subunits or 70S ribosomes.</text>
</comment>
<dbReference type="InterPro" id="IPR023799">
    <property type="entry name" value="RbfA_dom_sf"/>
</dbReference>
<dbReference type="RefSeq" id="WP_174583110.1">
    <property type="nucleotide sequence ID" value="NZ_CAJNOB010000011.1"/>
</dbReference>
<keyword evidence="4" id="KW-1185">Reference proteome</keyword>
<organism evidence="3 4">
    <name type="scientific">Candidatus Methylacidithermus pantelleriae</name>
    <dbReference type="NCBI Taxonomy" id="2744239"/>
    <lineage>
        <taxon>Bacteria</taxon>
        <taxon>Pseudomonadati</taxon>
        <taxon>Verrucomicrobiota</taxon>
        <taxon>Methylacidiphilae</taxon>
        <taxon>Methylacidiphilales</taxon>
        <taxon>Methylacidiphilaceae</taxon>
        <taxon>Candidatus Methylacidithermus</taxon>
    </lineage>
</organism>
<dbReference type="SUPFAM" id="SSF89919">
    <property type="entry name" value="Ribosome-binding factor A, RbfA"/>
    <property type="match status" value="1"/>
</dbReference>
<evidence type="ECO:0000313" key="4">
    <source>
        <dbReference type="Proteomes" id="UP000663859"/>
    </source>
</evidence>
<dbReference type="AlphaFoldDB" id="A0A8J2FNV5"/>
<dbReference type="GO" id="GO:0030490">
    <property type="term" value="P:maturation of SSU-rRNA"/>
    <property type="evidence" value="ECO:0007669"/>
    <property type="project" value="UniProtKB-UniRule"/>
</dbReference>
<proteinExistence type="inferred from homology"/>
<keyword evidence="2" id="KW-0963">Cytoplasm</keyword>
<sequence length="130" mass="14986">MTHIPRTVRVSEVIRRELCGLFQRETELEGVMITISEVTTSSDLKEASVFISLWENEESSGRVLDVLNEHRKEWQTAIGRKLGAKFTPRLTFRLDDSLARGDRVLRILQELQSQHLLPEERSLPEETEGL</sequence>
<dbReference type="Gene3D" id="3.30.300.20">
    <property type="match status" value="1"/>
</dbReference>
<evidence type="ECO:0000256" key="1">
    <source>
        <dbReference type="ARBA" id="ARBA00022517"/>
    </source>
</evidence>
<dbReference type="GO" id="GO:0005829">
    <property type="term" value="C:cytosol"/>
    <property type="evidence" value="ECO:0007669"/>
    <property type="project" value="TreeGrafter"/>
</dbReference>
<accession>A0A8J2FNV5</accession>
<dbReference type="Pfam" id="PF02033">
    <property type="entry name" value="RBFA"/>
    <property type="match status" value="1"/>
</dbReference>
<comment type="subcellular location">
    <subcellularLocation>
        <location evidence="2">Cytoplasm</location>
    </subcellularLocation>
</comment>
<dbReference type="NCBIfam" id="TIGR00082">
    <property type="entry name" value="rbfA"/>
    <property type="match status" value="1"/>
</dbReference>
<dbReference type="EMBL" id="CAJNOB010000011">
    <property type="protein sequence ID" value="CAF0695469.1"/>
    <property type="molecule type" value="Genomic_DNA"/>
</dbReference>
<dbReference type="PANTHER" id="PTHR33515">
    <property type="entry name" value="RIBOSOME-BINDING FACTOR A, CHLOROPLASTIC-RELATED"/>
    <property type="match status" value="1"/>
</dbReference>
<name>A0A8J2FNV5_9BACT</name>
<protein>
    <recommendedName>
        <fullName evidence="2">Ribosome-binding factor A</fullName>
    </recommendedName>
</protein>
<comment type="caution">
    <text evidence="3">The sequence shown here is derived from an EMBL/GenBank/DDBJ whole genome shotgun (WGS) entry which is preliminary data.</text>
</comment>
<dbReference type="Proteomes" id="UP000663859">
    <property type="component" value="Unassembled WGS sequence"/>
</dbReference>
<dbReference type="InterPro" id="IPR015946">
    <property type="entry name" value="KH_dom-like_a/b"/>
</dbReference>